<keyword evidence="3" id="KW-0949">S-adenosyl-L-methionine</keyword>
<evidence type="ECO:0000256" key="3">
    <source>
        <dbReference type="ARBA" id="ARBA00022691"/>
    </source>
</evidence>
<reference evidence="5 6" key="1">
    <citation type="submission" date="2023-11" db="EMBL/GenBank/DDBJ databases">
        <title>A Novel Polar Bacteriovorax (B. antarcticus) Isolated from the Biocrust in Antarctica.</title>
        <authorList>
            <person name="Mun W."/>
            <person name="Choi S.Y."/>
            <person name="Mitchell R.J."/>
        </authorList>
    </citation>
    <scope>NUCLEOTIDE SEQUENCE [LARGE SCALE GENOMIC DNA]</scope>
    <source>
        <strain evidence="5 6">PP10</strain>
    </source>
</reference>
<comment type="caution">
    <text evidence="5">The sequence shown here is derived from an EMBL/GenBank/DDBJ whole genome shotgun (WGS) entry which is preliminary data.</text>
</comment>
<keyword evidence="6" id="KW-1185">Reference proteome</keyword>
<gene>
    <name evidence="5" type="ORF">SHI21_00585</name>
</gene>
<keyword evidence="1 5" id="KW-0489">Methyltransferase</keyword>
<evidence type="ECO:0000259" key="4">
    <source>
        <dbReference type="Pfam" id="PF10672"/>
    </source>
</evidence>
<keyword evidence="2 5" id="KW-0808">Transferase</keyword>
<organism evidence="5 6">
    <name type="scientific">Bacteriovorax antarcticus</name>
    <dbReference type="NCBI Taxonomy" id="3088717"/>
    <lineage>
        <taxon>Bacteria</taxon>
        <taxon>Pseudomonadati</taxon>
        <taxon>Bdellovibrionota</taxon>
        <taxon>Bacteriovoracia</taxon>
        <taxon>Bacteriovoracales</taxon>
        <taxon>Bacteriovoracaceae</taxon>
        <taxon>Bacteriovorax</taxon>
    </lineage>
</organism>
<dbReference type="SUPFAM" id="SSF53335">
    <property type="entry name" value="S-adenosyl-L-methionine-dependent methyltransferases"/>
    <property type="match status" value="1"/>
</dbReference>
<evidence type="ECO:0000313" key="5">
    <source>
        <dbReference type="EMBL" id="MEA9354679.1"/>
    </source>
</evidence>
<protein>
    <submittedName>
        <fullName evidence="5">Class I SAM-dependent methyltransferase</fullName>
        <ecNumber evidence="5">2.1.1.-</ecNumber>
    </submittedName>
</protein>
<dbReference type="InterPro" id="IPR019614">
    <property type="entry name" value="SAM-dep_methyl-trfase"/>
</dbReference>
<dbReference type="Gene3D" id="3.40.50.150">
    <property type="entry name" value="Vaccinia Virus protein VP39"/>
    <property type="match status" value="1"/>
</dbReference>
<evidence type="ECO:0000256" key="2">
    <source>
        <dbReference type="ARBA" id="ARBA00022679"/>
    </source>
</evidence>
<dbReference type="GO" id="GO:0032259">
    <property type="term" value="P:methylation"/>
    <property type="evidence" value="ECO:0007669"/>
    <property type="project" value="UniProtKB-KW"/>
</dbReference>
<evidence type="ECO:0000313" key="6">
    <source>
        <dbReference type="Proteomes" id="UP001302274"/>
    </source>
</evidence>
<name>A0ABU5VNR9_9BACT</name>
<dbReference type="GO" id="GO:0008168">
    <property type="term" value="F:methyltransferase activity"/>
    <property type="evidence" value="ECO:0007669"/>
    <property type="project" value="UniProtKB-KW"/>
</dbReference>
<dbReference type="PANTHER" id="PTHR42873">
    <property type="entry name" value="RIBOSOMAL RNA LARGE SUBUNIT METHYLTRANSFERASE"/>
    <property type="match status" value="1"/>
</dbReference>
<sequence>MSKGLRPGEWIILEDQLAKKNYIAYINPFAESFYKLKILTEDKTKKYNVKSDEEEVARELIVANLQAAFKLRDYLTDYSNGARLVYGMNDSLPGIIVDKYQKYILAQINTAGMDRFRDLIKAEIVKKYPEQKVLFFDNLEYRKSEVLPVHEPEKIAEDLDILENGIHYRISQTVMQKIGYYYDHRENRSKLANLLTRTSFPKKTGLDLFSYVGSWGLHMLKAGVENVEFVDQANMEVATNTNLELNNFKGRGQFTRSDVFKFLDTALASGKKYDVIVSDPPAFTKSEKNKIQALQGYEKLHLKAMRLLSDEGLMVVASCTHHVNYEELDKTVQEAALKNSQRVQLLDLGVQGMDHPFSGFKDKSFYIKYLVYFVSRG</sequence>
<dbReference type="RefSeq" id="WP_323574146.1">
    <property type="nucleotide sequence ID" value="NZ_JAYGJQ010000001.1"/>
</dbReference>
<dbReference type="EC" id="2.1.1.-" evidence="5"/>
<feature type="domain" description="S-adenosylmethionine-dependent methyltransferase" evidence="4">
    <location>
        <begin position="156"/>
        <end position="315"/>
    </location>
</feature>
<dbReference type="Proteomes" id="UP001302274">
    <property type="component" value="Unassembled WGS sequence"/>
</dbReference>
<evidence type="ECO:0000256" key="1">
    <source>
        <dbReference type="ARBA" id="ARBA00022603"/>
    </source>
</evidence>
<dbReference type="EMBL" id="JAYGJQ010000001">
    <property type="protein sequence ID" value="MEA9354679.1"/>
    <property type="molecule type" value="Genomic_DNA"/>
</dbReference>
<proteinExistence type="predicted"/>
<dbReference type="Pfam" id="PF10672">
    <property type="entry name" value="Methyltrans_SAM"/>
    <property type="match status" value="1"/>
</dbReference>
<dbReference type="InterPro" id="IPR029063">
    <property type="entry name" value="SAM-dependent_MTases_sf"/>
</dbReference>
<dbReference type="Gene3D" id="3.30.750.80">
    <property type="entry name" value="RNA methyltransferase domain (HRMD) like"/>
    <property type="match status" value="1"/>
</dbReference>
<dbReference type="PANTHER" id="PTHR42873:SF1">
    <property type="entry name" value="S-ADENOSYLMETHIONINE-DEPENDENT METHYLTRANSFERASE DOMAIN-CONTAINING PROTEIN"/>
    <property type="match status" value="1"/>
</dbReference>
<accession>A0ABU5VNR9</accession>
<dbReference type="CDD" id="cd02440">
    <property type="entry name" value="AdoMet_MTases"/>
    <property type="match status" value="1"/>
</dbReference>
<dbReference type="CDD" id="cd11572">
    <property type="entry name" value="RlmI_M_like"/>
    <property type="match status" value="1"/>
</dbReference>